<proteinExistence type="predicted"/>
<dbReference type="RefSeq" id="WP_124795223.1">
    <property type="nucleotide sequence ID" value="NZ_RQYY01000002.1"/>
</dbReference>
<dbReference type="AlphaFoldDB" id="A0A3P1V2D7"/>
<organism evidence="1 2">
    <name type="scientific">Fusobacterium canifelinum</name>
    <dbReference type="NCBI Taxonomy" id="285729"/>
    <lineage>
        <taxon>Bacteria</taxon>
        <taxon>Fusobacteriati</taxon>
        <taxon>Fusobacteriota</taxon>
        <taxon>Fusobacteriia</taxon>
        <taxon>Fusobacteriales</taxon>
        <taxon>Fusobacteriaceae</taxon>
        <taxon>Fusobacterium</taxon>
    </lineage>
</organism>
<gene>
    <name evidence="1" type="ORF">EII27_01770</name>
</gene>
<reference evidence="1 2" key="1">
    <citation type="submission" date="2018-11" db="EMBL/GenBank/DDBJ databases">
        <title>Genomes From Bacteria Associated with the Canine Oral Cavity: a Test Case for Automated Genome-Based Taxonomic Assignment.</title>
        <authorList>
            <person name="Coil D.A."/>
            <person name="Jospin G."/>
            <person name="Darling A.E."/>
            <person name="Wallis C."/>
            <person name="Davis I.J."/>
            <person name="Harris S."/>
            <person name="Eisen J.A."/>
            <person name="Holcombe L.J."/>
            <person name="O'Flynn C."/>
        </authorList>
    </citation>
    <scope>NUCLEOTIDE SEQUENCE [LARGE SCALE GENOMIC DNA]</scope>
    <source>
        <strain evidence="1 2">OH4460_COT-188</strain>
    </source>
</reference>
<dbReference type="OrthoDB" id="1261489at2"/>
<evidence type="ECO:0000313" key="2">
    <source>
        <dbReference type="Proteomes" id="UP000281534"/>
    </source>
</evidence>
<dbReference type="Proteomes" id="UP000281534">
    <property type="component" value="Unassembled WGS sequence"/>
</dbReference>
<sequence>MDIIAEIINNRVRKTPFYNNSKFFCILKENCTSTFKICIINKNNIEYHKKELCGICFLSPKYYIYTLWKERVIEIFEKDLLVGTMIVKEIKNPILNRALKYKNQENILNDKTTLNTALKRHLEWGKEMKISFESKLLKDIPNISVGDIKKLTEYIKNISENILWDIYYNNYDRKTDKLKINSLSEIKNKYPWIDEENLKILHTQGMYYAWHG</sequence>
<name>A0A3P1V2D7_9FUSO</name>
<dbReference type="EMBL" id="RQYY01000002">
    <property type="protein sequence ID" value="RRD28372.1"/>
    <property type="molecule type" value="Genomic_DNA"/>
</dbReference>
<comment type="caution">
    <text evidence="1">The sequence shown here is derived from an EMBL/GenBank/DDBJ whole genome shotgun (WGS) entry which is preliminary data.</text>
</comment>
<evidence type="ECO:0000313" key="1">
    <source>
        <dbReference type="EMBL" id="RRD28372.1"/>
    </source>
</evidence>
<protein>
    <submittedName>
        <fullName evidence="1">Uncharacterized protein</fullName>
    </submittedName>
</protein>
<accession>A0A3P1V2D7</accession>